<evidence type="ECO:0000313" key="13">
    <source>
        <dbReference type="Proteomes" id="UP001366060"/>
    </source>
</evidence>
<evidence type="ECO:0000256" key="6">
    <source>
        <dbReference type="ARBA" id="ARBA00022692"/>
    </source>
</evidence>
<dbReference type="SMART" id="SM01079">
    <property type="entry name" value="CHASE"/>
    <property type="match status" value="1"/>
</dbReference>
<keyword evidence="7" id="KW-0418">Kinase</keyword>
<dbReference type="EC" id="2.7.13.3" evidence="3"/>
<dbReference type="Pfam" id="PF00512">
    <property type="entry name" value="HisKA"/>
    <property type="match status" value="1"/>
</dbReference>
<comment type="catalytic activity">
    <reaction evidence="1">
        <text>ATP + protein L-histidine = ADP + protein N-phospho-L-histidine.</text>
        <dbReference type="EC" id="2.7.13.3"/>
    </reaction>
</comment>
<dbReference type="SUPFAM" id="SSF47384">
    <property type="entry name" value="Homodimeric domain of signal transducing histidine kinase"/>
    <property type="match status" value="1"/>
</dbReference>
<dbReference type="Gene3D" id="3.30.450.350">
    <property type="entry name" value="CHASE domain"/>
    <property type="match status" value="1"/>
</dbReference>
<keyword evidence="8" id="KW-1133">Transmembrane helix</keyword>
<reference evidence="12 13" key="1">
    <citation type="submission" date="2024-02" db="EMBL/GenBank/DDBJ databases">
        <title>Bacteria isolated from the canopy kelp, Nereocystis luetkeana.</title>
        <authorList>
            <person name="Pfister C.A."/>
            <person name="Younker I.T."/>
            <person name="Light S.H."/>
        </authorList>
    </citation>
    <scope>NUCLEOTIDE SEQUENCE [LARGE SCALE GENOMIC DNA]</scope>
    <source>
        <strain evidence="12 13">TI.2.07</strain>
    </source>
</reference>
<feature type="domain" description="CHASE" evidence="11">
    <location>
        <begin position="74"/>
        <end position="291"/>
    </location>
</feature>
<feature type="domain" description="Histidine kinase" evidence="10">
    <location>
        <begin position="419"/>
        <end position="630"/>
    </location>
</feature>
<evidence type="ECO:0000256" key="4">
    <source>
        <dbReference type="ARBA" id="ARBA00022553"/>
    </source>
</evidence>
<evidence type="ECO:0000256" key="1">
    <source>
        <dbReference type="ARBA" id="ARBA00000085"/>
    </source>
</evidence>
<dbReference type="PANTHER" id="PTHR42878">
    <property type="entry name" value="TWO-COMPONENT HISTIDINE KINASE"/>
    <property type="match status" value="1"/>
</dbReference>
<sequence length="632" mass="71067">MNSISIKSLILAIIISGVGIVSTYSVSLQVGNQLKTESYLKIENISEQISIRFQDAIDKSVNDLQGLQAFYSANEEHLSQDEFNQYMGVLDIKSRGYIQALSWVPLIPGDQRKSFEALLQTQEPNFEIKENTKKSKLVTSGIKPYYTPVSYVSPYDFNREVLGFDLNSSDTRRQSLESARNTGKMVTTSKIKLVQELSDSAGFLIIAPVYKKGAPIGNIEQRIDALLGYTTGVFRIDTLMEKAKARADTEGLKLTLLDVNADNGSVLYGKKNDNQFFSFDLTIPDRKWQLNIALNENLLAQIESPSVIKWILASGTVISLLLAFAVYALQVAVIRAKNITVLSDELKNQNHRLEKTVMKRTQSLADKNTELKAHVVELKTQRVLLSRLMKEAESAKVLAEKRSIDLARSNKDLDDFAYVASHDLKAPLRGIDQLATWVVEDIEEGNLEEIPDHLKMMRNRIGRLETLLSDLLTYSRANHQKVSFSVINSHMLVNDLFMLVAPLNGFTLTINDQLPTFSTFKAPFEQVIRNLLSNAIKHHHKEEGGIEVGCIDTGLFYEFSIKDDGPGISLQYQEDIFKMFKTLRPRDEAEGSGMGLALIKKIVEHYSGEVRIESSEGQGCTFYFTWPKEITE</sequence>
<proteinExistence type="predicted"/>
<dbReference type="Proteomes" id="UP001366060">
    <property type="component" value="Unassembled WGS sequence"/>
</dbReference>
<name>A0ABU9H8F2_9GAMM</name>
<dbReference type="Gene3D" id="3.30.565.10">
    <property type="entry name" value="Histidine kinase-like ATPase, C-terminal domain"/>
    <property type="match status" value="1"/>
</dbReference>
<comment type="subcellular location">
    <subcellularLocation>
        <location evidence="2">Membrane</location>
    </subcellularLocation>
</comment>
<dbReference type="InterPro" id="IPR050351">
    <property type="entry name" value="BphY/WalK/GraS-like"/>
</dbReference>
<dbReference type="SMART" id="SM00388">
    <property type="entry name" value="HisKA"/>
    <property type="match status" value="1"/>
</dbReference>
<dbReference type="PROSITE" id="PS50109">
    <property type="entry name" value="HIS_KIN"/>
    <property type="match status" value="1"/>
</dbReference>
<dbReference type="CDD" id="cd00082">
    <property type="entry name" value="HisKA"/>
    <property type="match status" value="1"/>
</dbReference>
<keyword evidence="4" id="KW-0597">Phosphoprotein</keyword>
<evidence type="ECO:0000259" key="10">
    <source>
        <dbReference type="PROSITE" id="PS50109"/>
    </source>
</evidence>
<evidence type="ECO:0000256" key="9">
    <source>
        <dbReference type="ARBA" id="ARBA00023136"/>
    </source>
</evidence>
<keyword evidence="9" id="KW-0472">Membrane</keyword>
<evidence type="ECO:0000259" key="11">
    <source>
        <dbReference type="PROSITE" id="PS50839"/>
    </source>
</evidence>
<dbReference type="PROSITE" id="PS50839">
    <property type="entry name" value="CHASE"/>
    <property type="match status" value="1"/>
</dbReference>
<evidence type="ECO:0000256" key="5">
    <source>
        <dbReference type="ARBA" id="ARBA00022679"/>
    </source>
</evidence>
<dbReference type="InterPro" id="IPR003594">
    <property type="entry name" value="HATPase_dom"/>
</dbReference>
<dbReference type="PANTHER" id="PTHR42878:SF15">
    <property type="entry name" value="BACTERIOPHYTOCHROME"/>
    <property type="match status" value="1"/>
</dbReference>
<dbReference type="InterPro" id="IPR042240">
    <property type="entry name" value="CHASE_sf"/>
</dbReference>
<dbReference type="Pfam" id="PF02518">
    <property type="entry name" value="HATPase_c"/>
    <property type="match status" value="1"/>
</dbReference>
<comment type="caution">
    <text evidence="12">The sequence shown here is derived from an EMBL/GenBank/DDBJ whole genome shotgun (WGS) entry which is preliminary data.</text>
</comment>
<evidence type="ECO:0000313" key="12">
    <source>
        <dbReference type="EMBL" id="MEL0658093.1"/>
    </source>
</evidence>
<keyword evidence="5" id="KW-0808">Transferase</keyword>
<dbReference type="InterPro" id="IPR004358">
    <property type="entry name" value="Sig_transdc_His_kin-like_C"/>
</dbReference>
<dbReference type="EMBL" id="JBAKBA010000004">
    <property type="protein sequence ID" value="MEL0658093.1"/>
    <property type="molecule type" value="Genomic_DNA"/>
</dbReference>
<gene>
    <name evidence="12" type="ORF">V6255_02975</name>
</gene>
<dbReference type="Gene3D" id="1.10.287.130">
    <property type="match status" value="1"/>
</dbReference>
<dbReference type="InterPro" id="IPR036097">
    <property type="entry name" value="HisK_dim/P_sf"/>
</dbReference>
<accession>A0ABU9H8F2</accession>
<evidence type="ECO:0000256" key="3">
    <source>
        <dbReference type="ARBA" id="ARBA00012438"/>
    </source>
</evidence>
<protein>
    <recommendedName>
        <fullName evidence="3">histidine kinase</fullName>
        <ecNumber evidence="3">2.7.13.3</ecNumber>
    </recommendedName>
</protein>
<dbReference type="InterPro" id="IPR006189">
    <property type="entry name" value="CHASE_dom"/>
</dbReference>
<evidence type="ECO:0000256" key="8">
    <source>
        <dbReference type="ARBA" id="ARBA00022989"/>
    </source>
</evidence>
<keyword evidence="13" id="KW-1185">Reference proteome</keyword>
<keyword evidence="6" id="KW-0812">Transmembrane</keyword>
<dbReference type="RefSeq" id="WP_341626810.1">
    <property type="nucleotide sequence ID" value="NZ_JBAKBA010000004.1"/>
</dbReference>
<organism evidence="12 13">
    <name type="scientific">Psychromonas arctica</name>
    <dbReference type="NCBI Taxonomy" id="168275"/>
    <lineage>
        <taxon>Bacteria</taxon>
        <taxon>Pseudomonadati</taxon>
        <taxon>Pseudomonadota</taxon>
        <taxon>Gammaproteobacteria</taxon>
        <taxon>Alteromonadales</taxon>
        <taxon>Psychromonadaceae</taxon>
        <taxon>Psychromonas</taxon>
    </lineage>
</organism>
<dbReference type="Pfam" id="PF03924">
    <property type="entry name" value="CHASE"/>
    <property type="match status" value="1"/>
</dbReference>
<dbReference type="PRINTS" id="PR00344">
    <property type="entry name" value="BCTRLSENSOR"/>
</dbReference>
<dbReference type="SMART" id="SM00387">
    <property type="entry name" value="HATPase_c"/>
    <property type="match status" value="1"/>
</dbReference>
<dbReference type="InterPro" id="IPR036890">
    <property type="entry name" value="HATPase_C_sf"/>
</dbReference>
<dbReference type="InterPro" id="IPR003661">
    <property type="entry name" value="HisK_dim/P_dom"/>
</dbReference>
<evidence type="ECO:0000256" key="2">
    <source>
        <dbReference type="ARBA" id="ARBA00004370"/>
    </source>
</evidence>
<dbReference type="InterPro" id="IPR005467">
    <property type="entry name" value="His_kinase_dom"/>
</dbReference>
<dbReference type="SUPFAM" id="SSF55874">
    <property type="entry name" value="ATPase domain of HSP90 chaperone/DNA topoisomerase II/histidine kinase"/>
    <property type="match status" value="1"/>
</dbReference>
<evidence type="ECO:0000256" key="7">
    <source>
        <dbReference type="ARBA" id="ARBA00022777"/>
    </source>
</evidence>